<evidence type="ECO:0008006" key="2">
    <source>
        <dbReference type="Google" id="ProtNLM"/>
    </source>
</evidence>
<dbReference type="InterPro" id="IPR036390">
    <property type="entry name" value="WH_DNA-bd_sf"/>
</dbReference>
<name>X1R2V5_9ZZZZ</name>
<dbReference type="SUPFAM" id="SSF46785">
    <property type="entry name" value="Winged helix' DNA-binding domain"/>
    <property type="match status" value="1"/>
</dbReference>
<gene>
    <name evidence="1" type="ORF">S12H4_13398</name>
</gene>
<evidence type="ECO:0000313" key="1">
    <source>
        <dbReference type="EMBL" id="GAI75062.1"/>
    </source>
</evidence>
<dbReference type="AlphaFoldDB" id="X1R2V5"/>
<dbReference type="EMBL" id="BARW01006382">
    <property type="protein sequence ID" value="GAI75062.1"/>
    <property type="molecule type" value="Genomic_DNA"/>
</dbReference>
<reference evidence="1" key="1">
    <citation type="journal article" date="2014" name="Front. Microbiol.">
        <title>High frequency of phylogenetically diverse reductive dehalogenase-homologous genes in deep subseafloor sedimentary metagenomes.</title>
        <authorList>
            <person name="Kawai M."/>
            <person name="Futagami T."/>
            <person name="Toyoda A."/>
            <person name="Takaki Y."/>
            <person name="Nishi S."/>
            <person name="Hori S."/>
            <person name="Arai W."/>
            <person name="Tsubouchi T."/>
            <person name="Morono Y."/>
            <person name="Uchiyama I."/>
            <person name="Ito T."/>
            <person name="Fujiyama A."/>
            <person name="Inagaki F."/>
            <person name="Takami H."/>
        </authorList>
    </citation>
    <scope>NUCLEOTIDE SEQUENCE</scope>
    <source>
        <strain evidence="1">Expedition CK06-06</strain>
    </source>
</reference>
<accession>X1R2V5</accession>
<comment type="caution">
    <text evidence="1">The sequence shown here is derived from an EMBL/GenBank/DDBJ whole genome shotgun (WGS) entry which is preliminary data.</text>
</comment>
<sequence length="104" mass="11857">MKRKEAIIQYLALVGRADRHLIANYIIASPSSVSFKLSELKRSGLVHNMKWSDGSKVWVLTPEGYRRMIITSSEIKSKKDKQRQKRGNVLAAFNFLKADLSHTP</sequence>
<proteinExistence type="predicted"/>
<organism evidence="1">
    <name type="scientific">marine sediment metagenome</name>
    <dbReference type="NCBI Taxonomy" id="412755"/>
    <lineage>
        <taxon>unclassified sequences</taxon>
        <taxon>metagenomes</taxon>
        <taxon>ecological metagenomes</taxon>
    </lineage>
</organism>
<protein>
    <recommendedName>
        <fullName evidence="2">ArnR1-like winged helix-turn-helix domain-containing protein</fullName>
    </recommendedName>
</protein>